<dbReference type="RefSeq" id="WP_228234760.1">
    <property type="nucleotide sequence ID" value="NZ_JAJGNA010000029.1"/>
</dbReference>
<dbReference type="EMBL" id="JAJGNA010000029">
    <property type="protein sequence ID" value="MCC4310130.1"/>
    <property type="molecule type" value="Genomic_DNA"/>
</dbReference>
<proteinExistence type="predicted"/>
<reference evidence="1" key="1">
    <citation type="submission" date="2021-10" db="EMBL/GenBank/DDBJ databases">
        <title>The diversity and Nitrogen Metabolism of Culturable Nitrate-Utilizing Bacteria Within the Oxygen Minimum Zone of the Changjiang (Yangtze River)Estuary.</title>
        <authorList>
            <person name="Zhang D."/>
            <person name="Zheng J."/>
            <person name="Liu S."/>
            <person name="He W."/>
        </authorList>
    </citation>
    <scope>NUCLEOTIDE SEQUENCE</scope>
    <source>
        <strain evidence="1">FXH-223</strain>
    </source>
</reference>
<dbReference type="InterPro" id="IPR027417">
    <property type="entry name" value="P-loop_NTPase"/>
</dbReference>
<comment type="caution">
    <text evidence="1">The sequence shown here is derived from an EMBL/GenBank/DDBJ whole genome shotgun (WGS) entry which is preliminary data.</text>
</comment>
<dbReference type="Gene3D" id="3.40.50.300">
    <property type="entry name" value="P-loop containing nucleotide triphosphate hydrolases"/>
    <property type="match status" value="1"/>
</dbReference>
<organism evidence="1 2">
    <name type="scientific">Alloalcanivorax marinus</name>
    <dbReference type="NCBI Taxonomy" id="1177169"/>
    <lineage>
        <taxon>Bacteria</taxon>
        <taxon>Pseudomonadati</taxon>
        <taxon>Pseudomonadota</taxon>
        <taxon>Gammaproteobacteria</taxon>
        <taxon>Oceanospirillales</taxon>
        <taxon>Alcanivoracaceae</taxon>
        <taxon>Alloalcanivorax</taxon>
    </lineage>
</organism>
<dbReference type="Pfam" id="PF13469">
    <property type="entry name" value="Sulfotransfer_3"/>
    <property type="match status" value="1"/>
</dbReference>
<accession>A0A9Q3UPQ0</accession>
<dbReference type="SUPFAM" id="SSF52540">
    <property type="entry name" value="P-loop containing nucleoside triphosphate hydrolases"/>
    <property type="match status" value="1"/>
</dbReference>
<protein>
    <submittedName>
        <fullName evidence="1">Sulfotransferase</fullName>
    </submittedName>
</protein>
<evidence type="ECO:0000313" key="2">
    <source>
        <dbReference type="Proteomes" id="UP001108027"/>
    </source>
</evidence>
<name>A0A9Q3UPQ0_9GAMM</name>
<gene>
    <name evidence="1" type="ORF">LL252_16265</name>
</gene>
<sequence length="383" mass="43917">MSTSPRPDTVTDTGAAPDPDFQVTAWMHLAGGWVHRHPRAWIRLGNLETRAVGDVIEDVSVDRPIYVAGLARAGTTILLEHLAGHPDVASHRYADFPFLPIPYWWNRWLSLVPGAHEEARERAHKDGIQVTSKSPEAFEEMLWMAFFPDAHDPAHSSVLGRKDRHPDFETFYDQHIRKLLAIRRRRRYLAKGNYNLARLGYLHRLYPDARFLVMIRDPVWHIASLMKQQALFVAGESREPRALEHMRRVGHYEFGLDRRAINLGDGALTERVTALWESGREVEGWARYWAAVYQHVADTLEADAALAEAALVVRYEDLCGDADATLRRVFQFADLALSDPRRARLAEGLHAPTYYQPRFDERERALIEEITAPVARRFGYIRT</sequence>
<evidence type="ECO:0000313" key="1">
    <source>
        <dbReference type="EMBL" id="MCC4310130.1"/>
    </source>
</evidence>
<dbReference type="Proteomes" id="UP001108027">
    <property type="component" value="Unassembled WGS sequence"/>
</dbReference>
<keyword evidence="2" id="KW-1185">Reference proteome</keyword>
<dbReference type="AlphaFoldDB" id="A0A9Q3UPQ0"/>